<feature type="transmembrane region" description="Helical" evidence="6">
    <location>
        <begin position="171"/>
        <end position="188"/>
    </location>
</feature>
<feature type="transmembrane region" description="Helical" evidence="6">
    <location>
        <begin position="296"/>
        <end position="315"/>
    </location>
</feature>
<sequence>MDKDNATKRRLGRALSTKIWLMLAVLLILLHALPFVFPEFVHLFIITLLYALMGQGWNILGGYAGQFSFGHALFFGIGAYTSSLLFVKLGVSPWLGIVAGIGVAVAIGLFIGFLSFRYGLTGPFFALIMLAFAEIFHMVSKSWDQVGAALGILIPLKGNSPSLMQFTEKEPFYFMLLWIVALVTYFTWRFEGTRTGLYWQAIRENQDAASALGVSPMRFKLVAMTFSAGLTAMGGTIYAQYLLYIDPDSTFGVINSVEIMLRPIIGGPGTALGPLLGSMVLTPLSEVTRIALRAYSGAYLMLYGAILVIVVIFLPDGLMGMVKNWVRRFSKRTE</sequence>
<accession>A0A7C4AR02</accession>
<dbReference type="CDD" id="cd06581">
    <property type="entry name" value="TM_PBP1_LivM_like"/>
    <property type="match status" value="1"/>
</dbReference>
<comment type="caution">
    <text evidence="7">The sequence shown here is derived from an EMBL/GenBank/DDBJ whole genome shotgun (WGS) entry which is preliminary data.</text>
</comment>
<dbReference type="InterPro" id="IPR043428">
    <property type="entry name" value="LivM-like"/>
</dbReference>
<feature type="transmembrane region" description="Helical" evidence="6">
    <location>
        <begin position="221"/>
        <end position="244"/>
    </location>
</feature>
<dbReference type="GO" id="GO:0005886">
    <property type="term" value="C:plasma membrane"/>
    <property type="evidence" value="ECO:0007669"/>
    <property type="project" value="UniProtKB-SubCell"/>
</dbReference>
<dbReference type="AlphaFoldDB" id="A0A7C4AR02"/>
<feature type="transmembrane region" description="Helical" evidence="6">
    <location>
        <begin position="264"/>
        <end position="284"/>
    </location>
</feature>
<dbReference type="Pfam" id="PF02653">
    <property type="entry name" value="BPD_transp_2"/>
    <property type="match status" value="1"/>
</dbReference>
<dbReference type="PANTHER" id="PTHR30482:SF10">
    <property type="entry name" value="HIGH-AFFINITY BRANCHED-CHAIN AMINO ACID TRANSPORT PROTEIN BRAE"/>
    <property type="match status" value="1"/>
</dbReference>
<feature type="transmembrane region" description="Helical" evidence="6">
    <location>
        <begin position="20"/>
        <end position="37"/>
    </location>
</feature>
<organism evidence="7">
    <name type="scientific">Desulfomonile tiedjei</name>
    <dbReference type="NCBI Taxonomy" id="2358"/>
    <lineage>
        <taxon>Bacteria</taxon>
        <taxon>Pseudomonadati</taxon>
        <taxon>Thermodesulfobacteriota</taxon>
        <taxon>Desulfomonilia</taxon>
        <taxon>Desulfomonilales</taxon>
        <taxon>Desulfomonilaceae</taxon>
        <taxon>Desulfomonile</taxon>
    </lineage>
</organism>
<keyword evidence="4 6" id="KW-1133">Transmembrane helix</keyword>
<dbReference type="PANTHER" id="PTHR30482">
    <property type="entry name" value="HIGH-AFFINITY BRANCHED-CHAIN AMINO ACID TRANSPORT SYSTEM PERMEASE"/>
    <property type="match status" value="1"/>
</dbReference>
<keyword evidence="3 6" id="KW-0812">Transmembrane</keyword>
<evidence type="ECO:0000313" key="7">
    <source>
        <dbReference type="EMBL" id="HGH60481.1"/>
    </source>
</evidence>
<gene>
    <name evidence="7" type="ORF">ENV54_04190</name>
</gene>
<evidence type="ECO:0000256" key="3">
    <source>
        <dbReference type="ARBA" id="ARBA00022692"/>
    </source>
</evidence>
<dbReference type="InterPro" id="IPR001851">
    <property type="entry name" value="ABC_transp_permease"/>
</dbReference>
<evidence type="ECO:0000256" key="6">
    <source>
        <dbReference type="SAM" id="Phobius"/>
    </source>
</evidence>
<evidence type="ECO:0000256" key="1">
    <source>
        <dbReference type="ARBA" id="ARBA00004651"/>
    </source>
</evidence>
<dbReference type="EMBL" id="DTGT01000131">
    <property type="protein sequence ID" value="HGH60481.1"/>
    <property type="molecule type" value="Genomic_DNA"/>
</dbReference>
<feature type="transmembrane region" description="Helical" evidence="6">
    <location>
        <begin position="67"/>
        <end position="87"/>
    </location>
</feature>
<dbReference type="GO" id="GO:0015658">
    <property type="term" value="F:branched-chain amino acid transmembrane transporter activity"/>
    <property type="evidence" value="ECO:0007669"/>
    <property type="project" value="InterPro"/>
</dbReference>
<name>A0A7C4AR02_9BACT</name>
<feature type="transmembrane region" description="Helical" evidence="6">
    <location>
        <begin position="43"/>
        <end position="60"/>
    </location>
</feature>
<feature type="transmembrane region" description="Helical" evidence="6">
    <location>
        <begin position="93"/>
        <end position="113"/>
    </location>
</feature>
<reference evidence="7" key="1">
    <citation type="journal article" date="2020" name="mSystems">
        <title>Genome- and Community-Level Interaction Insights into Carbon Utilization and Element Cycling Functions of Hydrothermarchaeota in Hydrothermal Sediment.</title>
        <authorList>
            <person name="Zhou Z."/>
            <person name="Liu Y."/>
            <person name="Xu W."/>
            <person name="Pan J."/>
            <person name="Luo Z.H."/>
            <person name="Li M."/>
        </authorList>
    </citation>
    <scope>NUCLEOTIDE SEQUENCE [LARGE SCALE GENOMIC DNA]</scope>
    <source>
        <strain evidence="7">SpSt-769</strain>
    </source>
</reference>
<evidence type="ECO:0000256" key="4">
    <source>
        <dbReference type="ARBA" id="ARBA00022989"/>
    </source>
</evidence>
<keyword evidence="2" id="KW-1003">Cell membrane</keyword>
<comment type="subcellular location">
    <subcellularLocation>
        <location evidence="1">Cell membrane</location>
        <topology evidence="1">Multi-pass membrane protein</topology>
    </subcellularLocation>
</comment>
<feature type="transmembrane region" description="Helical" evidence="6">
    <location>
        <begin position="120"/>
        <end position="139"/>
    </location>
</feature>
<keyword evidence="5 6" id="KW-0472">Membrane</keyword>
<proteinExistence type="predicted"/>
<evidence type="ECO:0000256" key="5">
    <source>
        <dbReference type="ARBA" id="ARBA00023136"/>
    </source>
</evidence>
<protein>
    <submittedName>
        <fullName evidence="7">Branched-chain amino acid ABC transporter permease</fullName>
    </submittedName>
</protein>
<evidence type="ECO:0000256" key="2">
    <source>
        <dbReference type="ARBA" id="ARBA00022475"/>
    </source>
</evidence>